<feature type="short sequence motif" description="VHIID" evidence="3">
    <location>
        <begin position="467"/>
        <end position="471"/>
    </location>
</feature>
<feature type="region of interest" description="VHIID" evidence="3">
    <location>
        <begin position="436"/>
        <end position="501"/>
    </location>
</feature>
<gene>
    <name evidence="5" type="ORF">NE237_008534</name>
</gene>
<proteinExistence type="inferred from homology"/>
<dbReference type="PROSITE" id="PS50985">
    <property type="entry name" value="GRAS"/>
    <property type="match status" value="1"/>
</dbReference>
<dbReference type="OrthoDB" id="47276at2759"/>
<comment type="caution">
    <text evidence="5">The sequence shown here is derived from an EMBL/GenBank/DDBJ whole genome shotgun (WGS) entry which is preliminary data.</text>
</comment>
<feature type="region of interest" description="Leucine repeat II (LRII)" evidence="3">
    <location>
        <begin position="517"/>
        <end position="549"/>
    </location>
</feature>
<evidence type="ECO:0008006" key="7">
    <source>
        <dbReference type="Google" id="ProtNLM"/>
    </source>
</evidence>
<feature type="region of interest" description="Disordered" evidence="4">
    <location>
        <begin position="332"/>
        <end position="352"/>
    </location>
</feature>
<feature type="compositionally biased region" description="Basic and acidic residues" evidence="4">
    <location>
        <begin position="254"/>
        <end position="264"/>
    </location>
</feature>
<dbReference type="EMBL" id="JAMYWD010000002">
    <property type="protein sequence ID" value="KAJ4977754.1"/>
    <property type="molecule type" value="Genomic_DNA"/>
</dbReference>
<dbReference type="InterPro" id="IPR005202">
    <property type="entry name" value="TF_GRAS"/>
</dbReference>
<sequence length="732" mass="83150">MSMDPCLSGLSAFLKGFRIDVEPDSFPEGIQNRQLAEYDCYPNLENGLNIGNGQLEKPFVDQNFMNPLMLPPNPNCCSVPAAPPSVVIPEEERPEDSDSFNVILNYISHILMEDDMDDKTCKFQESSSLQEAEKSFYEILGKKYPPSPSPHQLPFYFDHHAQSSSDHFTHTFSNGNYNGSFGSSKALDSNLISDLDEYNSTWTKAVSPDYSSVKSIVDGGCEFVKSPFRKLEDSDFFSENESVTQFRRGVEEASKFLPNPEKRGLLPRGGGSKGRKHLHGEDPELEGGRSNKQSAIYTEAAERTEMFDMVLLSHRGGKGKSTLSSLREFLQNEANKNRQPNGGKIRGKKQGSKKEVVDLRTLLVHCAEAVAADDRTNANELLKQIKQHATAYGDGNQRLAHYFAESIEARLDCTGSERYVGLSSLRRPAVEILRAYHLYLAVCPFKMLTNFFSNRTIFNVSEKSTRLHIIDFGILFGFQWPSLIQTLGSRPGGPPKLRITGIELPQQGFKPTARVEETGRRLADYARTFNVPFEYNAIAKKWETIQLEDLKIDSDEVLVVNCIYRFRCLFDETVDVESPRNVVLKLIRKMNPDVFIPGVLSGGYGAPFFVTRFKEALFHFSAIFDMFETNVPRGLKERMLLEREIFGREAMNVISCEGKERRERPETYKKWQHRIIKAGFKQLPLNPEIMKVVKHKMKSSYHKDFLIDEDGHWMLQGWKGRIVYALSSWIPV</sequence>
<evidence type="ECO:0000313" key="6">
    <source>
        <dbReference type="Proteomes" id="UP001141806"/>
    </source>
</evidence>
<feature type="region of interest" description="Leucine repeat I (LRI)" evidence="3">
    <location>
        <begin position="357"/>
        <end position="417"/>
    </location>
</feature>
<keyword evidence="2" id="KW-0804">Transcription</keyword>
<evidence type="ECO:0000256" key="1">
    <source>
        <dbReference type="ARBA" id="ARBA00023015"/>
    </source>
</evidence>
<accession>A0A9Q0KWX2</accession>
<dbReference type="Proteomes" id="UP001141806">
    <property type="component" value="Unassembled WGS sequence"/>
</dbReference>
<feature type="region of interest" description="SAW" evidence="3">
    <location>
        <begin position="655"/>
        <end position="730"/>
    </location>
</feature>
<reference evidence="5" key="1">
    <citation type="journal article" date="2023" name="Plant J.">
        <title>The genome of the king protea, Protea cynaroides.</title>
        <authorList>
            <person name="Chang J."/>
            <person name="Duong T.A."/>
            <person name="Schoeman C."/>
            <person name="Ma X."/>
            <person name="Roodt D."/>
            <person name="Barker N."/>
            <person name="Li Z."/>
            <person name="Van de Peer Y."/>
            <person name="Mizrachi E."/>
        </authorList>
    </citation>
    <scope>NUCLEOTIDE SEQUENCE</scope>
    <source>
        <tissue evidence="5">Young leaves</tissue>
    </source>
</reference>
<evidence type="ECO:0000313" key="5">
    <source>
        <dbReference type="EMBL" id="KAJ4977754.1"/>
    </source>
</evidence>
<keyword evidence="6" id="KW-1185">Reference proteome</keyword>
<feature type="compositionally biased region" description="Basic and acidic residues" evidence="4">
    <location>
        <begin position="279"/>
        <end position="289"/>
    </location>
</feature>
<dbReference type="AlphaFoldDB" id="A0A9Q0KWX2"/>
<name>A0A9Q0KWX2_9MAGN</name>
<comment type="similarity">
    <text evidence="3">Belongs to the GRAS family.</text>
</comment>
<keyword evidence="1" id="KW-0805">Transcription regulation</keyword>
<evidence type="ECO:0000256" key="3">
    <source>
        <dbReference type="PROSITE-ProRule" id="PRU01191"/>
    </source>
</evidence>
<comment type="caution">
    <text evidence="3">Lacks conserved residue(s) required for the propagation of feature annotation.</text>
</comment>
<organism evidence="5 6">
    <name type="scientific">Protea cynaroides</name>
    <dbReference type="NCBI Taxonomy" id="273540"/>
    <lineage>
        <taxon>Eukaryota</taxon>
        <taxon>Viridiplantae</taxon>
        <taxon>Streptophyta</taxon>
        <taxon>Embryophyta</taxon>
        <taxon>Tracheophyta</taxon>
        <taxon>Spermatophyta</taxon>
        <taxon>Magnoliopsida</taxon>
        <taxon>Proteales</taxon>
        <taxon>Proteaceae</taxon>
        <taxon>Protea</taxon>
    </lineage>
</organism>
<evidence type="ECO:0000256" key="2">
    <source>
        <dbReference type="ARBA" id="ARBA00023163"/>
    </source>
</evidence>
<protein>
    <recommendedName>
        <fullName evidence="7">Scarecrow-like protein 9</fullName>
    </recommendedName>
</protein>
<dbReference type="PANTHER" id="PTHR31636">
    <property type="entry name" value="OSJNBA0084A10.13 PROTEIN-RELATED"/>
    <property type="match status" value="1"/>
</dbReference>
<dbReference type="Pfam" id="PF03514">
    <property type="entry name" value="GRAS"/>
    <property type="match status" value="1"/>
</dbReference>
<evidence type="ECO:0000256" key="4">
    <source>
        <dbReference type="SAM" id="MobiDB-lite"/>
    </source>
</evidence>
<feature type="region of interest" description="Disordered" evidence="4">
    <location>
        <begin position="254"/>
        <end position="293"/>
    </location>
</feature>